<evidence type="ECO:0000256" key="3">
    <source>
        <dbReference type="SAM" id="MobiDB-lite"/>
    </source>
</evidence>
<dbReference type="SUPFAM" id="SSF57701">
    <property type="entry name" value="Zn2/Cys6 DNA-binding domain"/>
    <property type="match status" value="1"/>
</dbReference>
<dbReference type="PANTHER" id="PTHR37534">
    <property type="entry name" value="TRANSCRIPTIONAL ACTIVATOR PROTEIN UGA3"/>
    <property type="match status" value="1"/>
</dbReference>
<dbReference type="PROSITE" id="PS00463">
    <property type="entry name" value="ZN2_CY6_FUNGAL_1"/>
    <property type="match status" value="1"/>
</dbReference>
<dbReference type="AlphaFoldDB" id="A0A9P7RUG8"/>
<feature type="compositionally biased region" description="Polar residues" evidence="3">
    <location>
        <begin position="161"/>
        <end position="171"/>
    </location>
</feature>
<dbReference type="PANTHER" id="PTHR37534:SF20">
    <property type="entry name" value="PRO1A C6 ZINK-FINGER PROTEIN"/>
    <property type="match status" value="1"/>
</dbReference>
<comment type="subcellular location">
    <subcellularLocation>
        <location evidence="1">Nucleus</location>
    </subcellularLocation>
</comment>
<feature type="region of interest" description="Disordered" evidence="3">
    <location>
        <begin position="147"/>
        <end position="196"/>
    </location>
</feature>
<dbReference type="OrthoDB" id="5419315at2759"/>
<evidence type="ECO:0000256" key="2">
    <source>
        <dbReference type="ARBA" id="ARBA00023242"/>
    </source>
</evidence>
<evidence type="ECO:0000313" key="6">
    <source>
        <dbReference type="Proteomes" id="UP001049176"/>
    </source>
</evidence>
<proteinExistence type="predicted"/>
<organism evidence="5 6">
    <name type="scientific">Marasmius oreades</name>
    <name type="common">fairy-ring Marasmius</name>
    <dbReference type="NCBI Taxonomy" id="181124"/>
    <lineage>
        <taxon>Eukaryota</taxon>
        <taxon>Fungi</taxon>
        <taxon>Dikarya</taxon>
        <taxon>Basidiomycota</taxon>
        <taxon>Agaricomycotina</taxon>
        <taxon>Agaricomycetes</taxon>
        <taxon>Agaricomycetidae</taxon>
        <taxon>Agaricales</taxon>
        <taxon>Marasmiineae</taxon>
        <taxon>Marasmiaceae</taxon>
        <taxon>Marasmius</taxon>
    </lineage>
</organism>
<keyword evidence="2" id="KW-0539">Nucleus</keyword>
<accession>A0A9P7RUG8</accession>
<dbReference type="RefSeq" id="XP_043005906.1">
    <property type="nucleotide sequence ID" value="XM_043156121.1"/>
</dbReference>
<keyword evidence="6" id="KW-1185">Reference proteome</keyword>
<gene>
    <name evidence="5" type="ORF">E1B28_011121</name>
</gene>
<dbReference type="KEGG" id="more:E1B28_011121"/>
<dbReference type="GeneID" id="66080196"/>
<dbReference type="InterPro" id="IPR001138">
    <property type="entry name" value="Zn2Cys6_DnaBD"/>
</dbReference>
<comment type="caution">
    <text evidence="5">The sequence shown here is derived from an EMBL/GenBank/DDBJ whole genome shotgun (WGS) entry which is preliminary data.</text>
</comment>
<dbReference type="Proteomes" id="UP001049176">
    <property type="component" value="Chromosome 7"/>
</dbReference>
<evidence type="ECO:0000259" key="4">
    <source>
        <dbReference type="PROSITE" id="PS50048"/>
    </source>
</evidence>
<evidence type="ECO:0000313" key="5">
    <source>
        <dbReference type="EMBL" id="KAG7089436.1"/>
    </source>
</evidence>
<name>A0A9P7RUG8_9AGAR</name>
<dbReference type="SMART" id="SM00066">
    <property type="entry name" value="GAL4"/>
    <property type="match status" value="1"/>
</dbReference>
<feature type="domain" description="Zn(2)-C6 fungal-type" evidence="4">
    <location>
        <begin position="25"/>
        <end position="56"/>
    </location>
</feature>
<dbReference type="GO" id="GO:0008270">
    <property type="term" value="F:zinc ion binding"/>
    <property type="evidence" value="ECO:0007669"/>
    <property type="project" value="InterPro"/>
</dbReference>
<dbReference type="InterPro" id="IPR021858">
    <property type="entry name" value="Fun_TF"/>
</dbReference>
<dbReference type="Pfam" id="PF11951">
    <property type="entry name" value="Fungal_trans_2"/>
    <property type="match status" value="1"/>
</dbReference>
<dbReference type="CDD" id="cd00067">
    <property type="entry name" value="GAL4"/>
    <property type="match status" value="1"/>
</dbReference>
<dbReference type="PROSITE" id="PS50048">
    <property type="entry name" value="ZN2_CY6_FUNGAL_2"/>
    <property type="match status" value="1"/>
</dbReference>
<reference evidence="5" key="1">
    <citation type="journal article" date="2021" name="Genome Biol. Evol.">
        <title>The assembled and annotated genome of the fairy-ring fungus Marasmius oreades.</title>
        <authorList>
            <person name="Hiltunen M."/>
            <person name="Ament-Velasquez S.L."/>
            <person name="Johannesson H."/>
        </authorList>
    </citation>
    <scope>NUCLEOTIDE SEQUENCE</scope>
    <source>
        <strain evidence="5">03SP1</strain>
    </source>
</reference>
<feature type="region of interest" description="Disordered" evidence="3">
    <location>
        <begin position="87"/>
        <end position="113"/>
    </location>
</feature>
<evidence type="ECO:0000256" key="1">
    <source>
        <dbReference type="ARBA" id="ARBA00004123"/>
    </source>
</evidence>
<dbReference type="GO" id="GO:0005634">
    <property type="term" value="C:nucleus"/>
    <property type="evidence" value="ECO:0007669"/>
    <property type="project" value="UniProtKB-SubCell"/>
</dbReference>
<dbReference type="InterPro" id="IPR036864">
    <property type="entry name" value="Zn2-C6_fun-type_DNA-bd_sf"/>
</dbReference>
<dbReference type="EMBL" id="CM032187">
    <property type="protein sequence ID" value="KAG7089436.1"/>
    <property type="molecule type" value="Genomic_DNA"/>
</dbReference>
<sequence>MPPVAKPPSTKKAPKAKGAVRAKSGCYTCRIRRKKCDERPDDQGRCETCVRLRLQCLGFGAKRPDWLRESSNVSDIRGKIKQFLASQGMIKGHSGPSSRTAPPSEEQTEERVTLKLASEGYPSSASESPPNNLLVLSNGEDIRHSQVSNVRGEEGPWGSPSFPNGTANYDTQPILHHSPQANRQESPPFYPQEPAYDPSLMNHNSTTLAPWPPPPTPIDTALIPIHASSYGTSYSYTPVDDEMFPSMATFGSASSENPNSPTNVLLPTCIYGHGATDEWTLHYRTVIIEKQYQLANDPIMKVVLESVQSGTARSAAQLLALVHFERVTSAKRPYLEALPALKNLEISNRYKQLKEVLNKEHHDYNDAVGALNVISAFLFDGGCGDWHEWLKIAVGQSREILSNTRFLSYKDALANCTGLEQFIVKTTIWFDVLASVTTMEPPALSDVIQDLFDPSKTSSIHDLSSNEHAEALSMMTVMGCEGRIIWALARISSLAKSKDELLSRGALDTTALVQRASLIEAHLRPPDASLFASELPHRQLVSEVFRNAARLYLFTVLHGDYPNVRPISEAVEATSAALQQSLSLDLKDRRIVIRSTVFALFMCGCLCRDKETQRRKFDLLMAGQEAGRVPVGDNNEYGNYKGVLNVIEQVWAVRARSPQRESVPWRRMLWESKLLLV</sequence>
<dbReference type="GO" id="GO:0000981">
    <property type="term" value="F:DNA-binding transcription factor activity, RNA polymerase II-specific"/>
    <property type="evidence" value="ECO:0007669"/>
    <property type="project" value="InterPro"/>
</dbReference>
<protein>
    <recommendedName>
        <fullName evidence="4">Zn(2)-C6 fungal-type domain-containing protein</fullName>
    </recommendedName>
</protein>